<dbReference type="InterPro" id="IPR041516">
    <property type="entry name" value="LACTB2_WH"/>
</dbReference>
<protein>
    <submittedName>
        <fullName evidence="2">278_t:CDS:1</fullName>
    </submittedName>
</protein>
<feature type="domain" description="LACTB2 winged helix" evidence="1">
    <location>
        <begin position="32"/>
        <end position="74"/>
    </location>
</feature>
<name>A0A9N9I6J0_9GLOM</name>
<dbReference type="Gene3D" id="1.10.10.10">
    <property type="entry name" value="Winged helix-like DNA-binding domain superfamily/Winged helix DNA-binding domain"/>
    <property type="match status" value="1"/>
</dbReference>
<dbReference type="EMBL" id="CAJVPV010023071">
    <property type="protein sequence ID" value="CAG8722623.1"/>
    <property type="molecule type" value="Genomic_DNA"/>
</dbReference>
<sequence>DGKAKIREYLDHRMARHNEILEILKIENSQFTSDEIVAIIYANYPKSLWSSAKKSVNLHLYELEKEGRICKISNSASEVKWARQIYEKSM</sequence>
<dbReference type="PANTHER" id="PTHR23131:SF0">
    <property type="entry name" value="ENDORIBONUCLEASE LACTB2"/>
    <property type="match status" value="1"/>
</dbReference>
<reference evidence="2" key="1">
    <citation type="submission" date="2021-06" db="EMBL/GenBank/DDBJ databases">
        <authorList>
            <person name="Kallberg Y."/>
            <person name="Tangrot J."/>
            <person name="Rosling A."/>
        </authorList>
    </citation>
    <scope>NUCLEOTIDE SEQUENCE</scope>
    <source>
        <strain evidence="2">CL551</strain>
    </source>
</reference>
<dbReference type="InterPro" id="IPR050662">
    <property type="entry name" value="Sec-metab_biosynth-thioest"/>
</dbReference>
<gene>
    <name evidence="2" type="ORF">AMORRO_LOCUS13438</name>
</gene>
<dbReference type="InterPro" id="IPR036388">
    <property type="entry name" value="WH-like_DNA-bd_sf"/>
</dbReference>
<feature type="non-terminal residue" evidence="2">
    <location>
        <position position="1"/>
    </location>
</feature>
<dbReference type="OrthoDB" id="17458at2759"/>
<dbReference type="PANTHER" id="PTHR23131">
    <property type="entry name" value="ENDORIBONUCLEASE LACTB2"/>
    <property type="match status" value="1"/>
</dbReference>
<dbReference type="Pfam" id="PF17778">
    <property type="entry name" value="WHD_BLACT"/>
    <property type="match status" value="1"/>
</dbReference>
<organism evidence="2 3">
    <name type="scientific">Acaulospora morrowiae</name>
    <dbReference type="NCBI Taxonomy" id="94023"/>
    <lineage>
        <taxon>Eukaryota</taxon>
        <taxon>Fungi</taxon>
        <taxon>Fungi incertae sedis</taxon>
        <taxon>Mucoromycota</taxon>
        <taxon>Glomeromycotina</taxon>
        <taxon>Glomeromycetes</taxon>
        <taxon>Diversisporales</taxon>
        <taxon>Acaulosporaceae</taxon>
        <taxon>Acaulospora</taxon>
    </lineage>
</organism>
<dbReference type="AlphaFoldDB" id="A0A9N9I6J0"/>
<accession>A0A9N9I6J0</accession>
<evidence type="ECO:0000259" key="1">
    <source>
        <dbReference type="Pfam" id="PF17778"/>
    </source>
</evidence>
<evidence type="ECO:0000313" key="2">
    <source>
        <dbReference type="EMBL" id="CAG8722623.1"/>
    </source>
</evidence>
<dbReference type="GO" id="GO:0044550">
    <property type="term" value="P:secondary metabolite biosynthetic process"/>
    <property type="evidence" value="ECO:0007669"/>
    <property type="project" value="TreeGrafter"/>
</dbReference>
<proteinExistence type="predicted"/>
<keyword evidence="3" id="KW-1185">Reference proteome</keyword>
<evidence type="ECO:0000313" key="3">
    <source>
        <dbReference type="Proteomes" id="UP000789342"/>
    </source>
</evidence>
<dbReference type="Proteomes" id="UP000789342">
    <property type="component" value="Unassembled WGS sequence"/>
</dbReference>
<comment type="caution">
    <text evidence="2">The sequence shown here is derived from an EMBL/GenBank/DDBJ whole genome shotgun (WGS) entry which is preliminary data.</text>
</comment>